<organism evidence="1 2">
    <name type="scientific">Pseudaminobacter soli</name>
    <name type="common">ex Zhang et al. 2022</name>
    <dbReference type="NCBI Taxonomy" id="2831468"/>
    <lineage>
        <taxon>Bacteria</taxon>
        <taxon>Pseudomonadati</taxon>
        <taxon>Pseudomonadota</taxon>
        <taxon>Alphaproteobacteria</taxon>
        <taxon>Hyphomicrobiales</taxon>
        <taxon>Phyllobacteriaceae</taxon>
        <taxon>Pseudaminobacter</taxon>
    </lineage>
</organism>
<dbReference type="EMBL" id="JAGWCR010000017">
    <property type="protein sequence ID" value="MBS3651873.1"/>
    <property type="molecule type" value="Genomic_DNA"/>
</dbReference>
<keyword evidence="2" id="KW-1185">Reference proteome</keyword>
<dbReference type="SUPFAM" id="SSF53335">
    <property type="entry name" value="S-adenosyl-L-methionine-dependent methyltransferases"/>
    <property type="match status" value="1"/>
</dbReference>
<dbReference type="AlphaFoldDB" id="A0A942I4G7"/>
<dbReference type="Gene3D" id="3.40.50.150">
    <property type="entry name" value="Vaccinia Virus protein VP39"/>
    <property type="match status" value="1"/>
</dbReference>
<dbReference type="RefSeq" id="WP_188257429.1">
    <property type="nucleotide sequence ID" value="NZ_JABVCF010000017.1"/>
</dbReference>
<evidence type="ECO:0008006" key="3">
    <source>
        <dbReference type="Google" id="ProtNLM"/>
    </source>
</evidence>
<evidence type="ECO:0000313" key="1">
    <source>
        <dbReference type="EMBL" id="MBS3651873.1"/>
    </source>
</evidence>
<proteinExistence type="predicted"/>
<dbReference type="InterPro" id="IPR029063">
    <property type="entry name" value="SAM-dependent_MTases_sf"/>
</dbReference>
<reference evidence="1" key="1">
    <citation type="submission" date="2021-04" db="EMBL/GenBank/DDBJ databases">
        <title>Pseudaminobacter soli sp. nov., isolated from paddy soil contaminated by heavy metals.</title>
        <authorList>
            <person name="Zhang K."/>
        </authorList>
    </citation>
    <scope>NUCLEOTIDE SEQUENCE</scope>
    <source>
        <strain evidence="1">19-2017</strain>
    </source>
</reference>
<evidence type="ECO:0000313" key="2">
    <source>
        <dbReference type="Proteomes" id="UP000680348"/>
    </source>
</evidence>
<comment type="caution">
    <text evidence="1">The sequence shown here is derived from an EMBL/GenBank/DDBJ whole genome shotgun (WGS) entry which is preliminary data.</text>
</comment>
<gene>
    <name evidence="1" type="ORF">KEU06_25010</name>
</gene>
<sequence length="82" mass="8853">MMTEDRQSVPNAAFTPAAGHHWLTPFYDVGLAALTRERQWRNALLAQVRPGGDDVIADIGCGTGSLLVRLGKGSAGREAYRN</sequence>
<accession>A0A942I4G7</accession>
<dbReference type="Proteomes" id="UP000680348">
    <property type="component" value="Unassembled WGS sequence"/>
</dbReference>
<protein>
    <recommendedName>
        <fullName evidence="3">Class I SAM-dependent methyltransferase</fullName>
    </recommendedName>
</protein>
<name>A0A942I4G7_9HYPH</name>